<evidence type="ECO:0000259" key="1">
    <source>
        <dbReference type="PROSITE" id="PS51725"/>
    </source>
</evidence>
<sequence>MTFANVGTLGVKPGQRDEVVAILTRRSTDLDGAGCLSYEVGISDEHPDTVFVSELWVSADAHQASLQLASVRAAIKEAMPLLSGEMGGDRFEIVGSPLRN</sequence>
<evidence type="ECO:0000313" key="3">
    <source>
        <dbReference type="Proteomes" id="UP001500943"/>
    </source>
</evidence>
<comment type="caution">
    <text evidence="2">The sequence shown here is derived from an EMBL/GenBank/DDBJ whole genome shotgun (WGS) entry which is preliminary data.</text>
</comment>
<protein>
    <submittedName>
        <fullName evidence="2">Quinol monooxygenase</fullName>
    </submittedName>
</protein>
<accession>A0ABP4FZZ1</accession>
<keyword evidence="3" id="KW-1185">Reference proteome</keyword>
<dbReference type="SUPFAM" id="SSF54909">
    <property type="entry name" value="Dimeric alpha+beta barrel"/>
    <property type="match status" value="1"/>
</dbReference>
<reference evidence="3" key="1">
    <citation type="journal article" date="2019" name="Int. J. Syst. Evol. Microbiol.">
        <title>The Global Catalogue of Microorganisms (GCM) 10K type strain sequencing project: providing services to taxonomists for standard genome sequencing and annotation.</title>
        <authorList>
            <consortium name="The Broad Institute Genomics Platform"/>
            <consortium name="The Broad Institute Genome Sequencing Center for Infectious Disease"/>
            <person name="Wu L."/>
            <person name="Ma J."/>
        </authorList>
    </citation>
    <scope>NUCLEOTIDE SEQUENCE [LARGE SCALE GENOMIC DNA]</scope>
    <source>
        <strain evidence="3">JCM 12762</strain>
    </source>
</reference>
<name>A0ABP4FZZ1_9MICO</name>
<dbReference type="InterPro" id="IPR007138">
    <property type="entry name" value="ABM_dom"/>
</dbReference>
<dbReference type="InterPro" id="IPR011008">
    <property type="entry name" value="Dimeric_a/b-barrel"/>
</dbReference>
<organism evidence="2 3">
    <name type="scientific">Rhodoglobus aureus</name>
    <dbReference type="NCBI Taxonomy" id="191497"/>
    <lineage>
        <taxon>Bacteria</taxon>
        <taxon>Bacillati</taxon>
        <taxon>Actinomycetota</taxon>
        <taxon>Actinomycetes</taxon>
        <taxon>Micrococcales</taxon>
        <taxon>Microbacteriaceae</taxon>
        <taxon>Rhodoglobus</taxon>
    </lineage>
</organism>
<dbReference type="RefSeq" id="WP_343922194.1">
    <property type="nucleotide sequence ID" value="NZ_BAAAKW010000002.1"/>
</dbReference>
<dbReference type="Gene3D" id="3.30.70.100">
    <property type="match status" value="1"/>
</dbReference>
<keyword evidence="2" id="KW-0503">Monooxygenase</keyword>
<dbReference type="Proteomes" id="UP001500943">
    <property type="component" value="Unassembled WGS sequence"/>
</dbReference>
<keyword evidence="2" id="KW-0560">Oxidoreductase</keyword>
<evidence type="ECO:0000313" key="2">
    <source>
        <dbReference type="EMBL" id="GAA1205674.1"/>
    </source>
</evidence>
<dbReference type="PROSITE" id="PS51725">
    <property type="entry name" value="ABM"/>
    <property type="match status" value="1"/>
</dbReference>
<dbReference type="Pfam" id="PF03992">
    <property type="entry name" value="ABM"/>
    <property type="match status" value="1"/>
</dbReference>
<dbReference type="GO" id="GO:0004497">
    <property type="term" value="F:monooxygenase activity"/>
    <property type="evidence" value="ECO:0007669"/>
    <property type="project" value="UniProtKB-KW"/>
</dbReference>
<proteinExistence type="predicted"/>
<gene>
    <name evidence="2" type="ORF">GCM10009655_00880</name>
</gene>
<feature type="domain" description="ABM" evidence="1">
    <location>
        <begin position="3"/>
        <end position="93"/>
    </location>
</feature>
<dbReference type="EMBL" id="BAAAKW010000002">
    <property type="protein sequence ID" value="GAA1205674.1"/>
    <property type="molecule type" value="Genomic_DNA"/>
</dbReference>